<feature type="binding site" evidence="8">
    <location>
        <begin position="189"/>
        <end position="193"/>
    </location>
    <ligand>
        <name>GTP</name>
        <dbReference type="ChEBI" id="CHEBI:37565"/>
    </ligand>
</feature>
<evidence type="ECO:0000313" key="12">
    <source>
        <dbReference type="Proteomes" id="UP000199411"/>
    </source>
</evidence>
<dbReference type="PROSITE" id="PS51710">
    <property type="entry name" value="G_OBG"/>
    <property type="match status" value="1"/>
</dbReference>
<dbReference type="PANTHER" id="PTHR11702">
    <property type="entry name" value="DEVELOPMENTALLY REGULATED GTP-BINDING PROTEIN-RELATED"/>
    <property type="match status" value="1"/>
</dbReference>
<dbReference type="GO" id="GO:0042254">
    <property type="term" value="P:ribosome biogenesis"/>
    <property type="evidence" value="ECO:0007669"/>
    <property type="project" value="UniProtKB-UniRule"/>
</dbReference>
<sequence length="320" mass="35089">MFIDYAKITIKSGNGGDGCVSFRREKFVAKGGPDGGDGGRGGNIVFKATKHENTLLKFRFQKFFKAQNGQSGSSNNKTGKNGQDLVIEVPIGTVIKDTDGNILADLDVDEKEFIASFGGEGGKGNSHFATSTNQTPRIATKGKKTQEQEIILELKLLADVGLVGFPNAGKSSLLRAISNATPIVAPYPFTTLVPHLGYVLHNDKSFVVADIPGLIEGASQGKGMGIQFLRHIERTKILVFILDITDNPKSRFDILIKELEHYGLNLQSKKFAIALNKIDILANIDKENFKKQFTPYDIFFISALKKTNIKELLDWITKNI</sequence>
<dbReference type="FunFam" id="2.70.210.12:FF:000001">
    <property type="entry name" value="GTPase Obg"/>
    <property type="match status" value="1"/>
</dbReference>
<feature type="binding site" evidence="8">
    <location>
        <begin position="302"/>
        <end position="304"/>
    </location>
    <ligand>
        <name>GTP</name>
        <dbReference type="ChEBI" id="CHEBI:37565"/>
    </ligand>
</feature>
<evidence type="ECO:0000256" key="2">
    <source>
        <dbReference type="ARBA" id="ARBA00022490"/>
    </source>
</evidence>
<comment type="cofactor">
    <cofactor evidence="8">
        <name>Mg(2+)</name>
        <dbReference type="ChEBI" id="CHEBI:18420"/>
    </cofactor>
</comment>
<reference evidence="12" key="1">
    <citation type="submission" date="2016-10" db="EMBL/GenBank/DDBJ databases">
        <authorList>
            <person name="Varghese N."/>
            <person name="Submissions S."/>
        </authorList>
    </citation>
    <scope>NUCLEOTIDE SEQUENCE [LARGE SCALE GENOMIC DNA]</scope>
    <source>
        <strain evidence="12">DSM 8415</strain>
    </source>
</reference>
<feature type="binding site" evidence="8">
    <location>
        <begin position="164"/>
        <end position="171"/>
    </location>
    <ligand>
        <name>GTP</name>
        <dbReference type="ChEBI" id="CHEBI:37565"/>
    </ligand>
</feature>
<dbReference type="SUPFAM" id="SSF82051">
    <property type="entry name" value="Obg GTP-binding protein N-terminal domain"/>
    <property type="match status" value="1"/>
</dbReference>
<comment type="function">
    <text evidence="8">An essential GTPase which binds GTP, GDP and possibly (p)ppGpp with moderate affinity, with high nucleotide exchange rates and a fairly low GTP hydrolysis rate. Plays a role in control of the cell cycle, stress response, ribosome biogenesis and in those bacteria that undergo differentiation, in morphogenesis control.</text>
</comment>
<dbReference type="InterPro" id="IPR031167">
    <property type="entry name" value="G_OBG"/>
</dbReference>
<comment type="similarity">
    <text evidence="1 8">Belongs to the TRAFAC class OBG-HflX-like GTPase superfamily. OBG GTPase family.</text>
</comment>
<dbReference type="NCBIfam" id="TIGR02729">
    <property type="entry name" value="Obg_CgtA"/>
    <property type="match status" value="1"/>
</dbReference>
<dbReference type="Gene3D" id="3.40.50.300">
    <property type="entry name" value="P-loop containing nucleotide triphosphate hydrolases"/>
    <property type="match status" value="1"/>
</dbReference>
<evidence type="ECO:0000256" key="8">
    <source>
        <dbReference type="HAMAP-Rule" id="MF_01454"/>
    </source>
</evidence>
<gene>
    <name evidence="8" type="primary">obg</name>
    <name evidence="11" type="ORF">SAMN05660835_00080</name>
</gene>
<keyword evidence="4 8" id="KW-0547">Nucleotide-binding</keyword>
<organism evidence="11 12">
    <name type="scientific">Desulfurella multipotens</name>
    <dbReference type="NCBI Taxonomy" id="79269"/>
    <lineage>
        <taxon>Bacteria</taxon>
        <taxon>Pseudomonadati</taxon>
        <taxon>Campylobacterota</taxon>
        <taxon>Desulfurellia</taxon>
        <taxon>Desulfurellales</taxon>
        <taxon>Desulfurellaceae</taxon>
        <taxon>Desulfurella</taxon>
    </lineage>
</organism>
<name>A0A1G6HR55_9BACT</name>
<dbReference type="PROSITE" id="PS51883">
    <property type="entry name" value="OBG"/>
    <property type="match status" value="1"/>
</dbReference>
<feature type="domain" description="OBG-type G" evidence="9">
    <location>
        <begin position="158"/>
        <end position="320"/>
    </location>
</feature>
<evidence type="ECO:0000256" key="7">
    <source>
        <dbReference type="ARBA" id="ARBA00023134"/>
    </source>
</evidence>
<feature type="domain" description="Obg" evidence="10">
    <location>
        <begin position="1"/>
        <end position="157"/>
    </location>
</feature>
<evidence type="ECO:0000259" key="9">
    <source>
        <dbReference type="PROSITE" id="PS51710"/>
    </source>
</evidence>
<feature type="binding site" evidence="8">
    <location>
        <begin position="210"/>
        <end position="213"/>
    </location>
    <ligand>
        <name>GTP</name>
        <dbReference type="ChEBI" id="CHEBI:37565"/>
    </ligand>
</feature>
<keyword evidence="7 8" id="KW-0342">GTP-binding</keyword>
<dbReference type="InterPro" id="IPR036726">
    <property type="entry name" value="GTP1_OBG_dom_sf"/>
</dbReference>
<keyword evidence="6 8" id="KW-0460">Magnesium</keyword>
<dbReference type="GO" id="GO:0043022">
    <property type="term" value="F:ribosome binding"/>
    <property type="evidence" value="ECO:0007669"/>
    <property type="project" value="UniProtKB-ARBA"/>
</dbReference>
<dbReference type="GO" id="GO:0003924">
    <property type="term" value="F:GTPase activity"/>
    <property type="evidence" value="ECO:0007669"/>
    <property type="project" value="UniProtKB-UniRule"/>
</dbReference>
<comment type="subunit">
    <text evidence="8">Monomer.</text>
</comment>
<dbReference type="RefSeq" id="WP_092127364.1">
    <property type="nucleotide sequence ID" value="NZ_FMYU01000001.1"/>
</dbReference>
<accession>A0A1G6HR55</accession>
<dbReference type="Pfam" id="PF01018">
    <property type="entry name" value="GTP1_OBG"/>
    <property type="match status" value="1"/>
</dbReference>
<evidence type="ECO:0000256" key="4">
    <source>
        <dbReference type="ARBA" id="ARBA00022741"/>
    </source>
</evidence>
<evidence type="ECO:0000256" key="5">
    <source>
        <dbReference type="ARBA" id="ARBA00022801"/>
    </source>
</evidence>
<dbReference type="InterPro" id="IPR014100">
    <property type="entry name" value="GTP-bd_Obg/CgtA"/>
</dbReference>
<keyword evidence="3 8" id="KW-0479">Metal-binding</keyword>
<dbReference type="PROSITE" id="PS00905">
    <property type="entry name" value="GTP1_OBG"/>
    <property type="match status" value="1"/>
</dbReference>
<dbReference type="GO" id="GO:0000287">
    <property type="term" value="F:magnesium ion binding"/>
    <property type="evidence" value="ECO:0007669"/>
    <property type="project" value="InterPro"/>
</dbReference>
<evidence type="ECO:0000256" key="3">
    <source>
        <dbReference type="ARBA" id="ARBA00022723"/>
    </source>
</evidence>
<dbReference type="CDD" id="cd01898">
    <property type="entry name" value="Obg"/>
    <property type="match status" value="1"/>
</dbReference>
<proteinExistence type="inferred from homology"/>
<dbReference type="InterPro" id="IPR006073">
    <property type="entry name" value="GTP-bd"/>
</dbReference>
<keyword evidence="12" id="KW-1185">Reference proteome</keyword>
<evidence type="ECO:0000256" key="6">
    <source>
        <dbReference type="ARBA" id="ARBA00022842"/>
    </source>
</evidence>
<keyword evidence="2 8" id="KW-0963">Cytoplasm</keyword>
<dbReference type="PRINTS" id="PR00326">
    <property type="entry name" value="GTP1OBG"/>
</dbReference>
<evidence type="ECO:0000313" key="11">
    <source>
        <dbReference type="EMBL" id="SDB96664.1"/>
    </source>
</evidence>
<dbReference type="GO" id="GO:0005737">
    <property type="term" value="C:cytoplasm"/>
    <property type="evidence" value="ECO:0007669"/>
    <property type="project" value="UniProtKB-SubCell"/>
</dbReference>
<dbReference type="EC" id="3.6.5.-" evidence="8"/>
<dbReference type="InterPro" id="IPR045086">
    <property type="entry name" value="OBG_GTPase"/>
</dbReference>
<dbReference type="NCBIfam" id="NF008955">
    <property type="entry name" value="PRK12297.1"/>
    <property type="match status" value="1"/>
</dbReference>
<dbReference type="InterPro" id="IPR006074">
    <property type="entry name" value="GTP1-OBG_CS"/>
</dbReference>
<keyword evidence="5 8" id="KW-0378">Hydrolase</keyword>
<dbReference type="HAMAP" id="MF_01454">
    <property type="entry name" value="GTPase_Obg"/>
    <property type="match status" value="1"/>
</dbReference>
<dbReference type="Proteomes" id="UP000199411">
    <property type="component" value="Unassembled WGS sequence"/>
</dbReference>
<dbReference type="PANTHER" id="PTHR11702:SF31">
    <property type="entry name" value="MITOCHONDRIAL RIBOSOME-ASSOCIATED GTPASE 2"/>
    <property type="match status" value="1"/>
</dbReference>
<dbReference type="Pfam" id="PF01926">
    <property type="entry name" value="MMR_HSR1"/>
    <property type="match status" value="1"/>
</dbReference>
<dbReference type="EMBL" id="FMYU01000001">
    <property type="protein sequence ID" value="SDB96664.1"/>
    <property type="molecule type" value="Genomic_DNA"/>
</dbReference>
<protein>
    <recommendedName>
        <fullName evidence="8">GTPase Obg</fullName>
        <ecNumber evidence="8">3.6.5.-</ecNumber>
    </recommendedName>
    <alternativeName>
        <fullName evidence="8">GTP-binding protein Obg</fullName>
    </alternativeName>
</protein>
<dbReference type="SUPFAM" id="SSF52540">
    <property type="entry name" value="P-loop containing nucleoside triphosphate hydrolases"/>
    <property type="match status" value="1"/>
</dbReference>
<dbReference type="InterPro" id="IPR027417">
    <property type="entry name" value="P-loop_NTPase"/>
</dbReference>
<dbReference type="PIRSF" id="PIRSF002401">
    <property type="entry name" value="GTP_bd_Obg/CgtA"/>
    <property type="match status" value="1"/>
</dbReference>
<dbReference type="OrthoDB" id="9807318at2"/>
<dbReference type="AlphaFoldDB" id="A0A1G6HR55"/>
<dbReference type="GO" id="GO:0005525">
    <property type="term" value="F:GTP binding"/>
    <property type="evidence" value="ECO:0007669"/>
    <property type="project" value="UniProtKB-UniRule"/>
</dbReference>
<dbReference type="InterPro" id="IPR006169">
    <property type="entry name" value="GTP1_OBG_dom"/>
</dbReference>
<evidence type="ECO:0000256" key="1">
    <source>
        <dbReference type="ARBA" id="ARBA00007699"/>
    </source>
</evidence>
<feature type="binding site" evidence="8">
    <location>
        <position position="171"/>
    </location>
    <ligand>
        <name>Mg(2+)</name>
        <dbReference type="ChEBI" id="CHEBI:18420"/>
    </ligand>
</feature>
<feature type="binding site" evidence="8">
    <location>
        <position position="191"/>
    </location>
    <ligand>
        <name>Mg(2+)</name>
        <dbReference type="ChEBI" id="CHEBI:18420"/>
    </ligand>
</feature>
<evidence type="ECO:0000259" key="10">
    <source>
        <dbReference type="PROSITE" id="PS51883"/>
    </source>
</evidence>
<comment type="subcellular location">
    <subcellularLocation>
        <location evidence="8">Cytoplasm</location>
    </subcellularLocation>
</comment>
<feature type="binding site" evidence="8">
    <location>
        <begin position="276"/>
        <end position="279"/>
    </location>
    <ligand>
        <name>GTP</name>
        <dbReference type="ChEBI" id="CHEBI:37565"/>
    </ligand>
</feature>
<dbReference type="NCBIfam" id="NF008956">
    <property type="entry name" value="PRK12299.1"/>
    <property type="match status" value="1"/>
</dbReference>
<dbReference type="Gene3D" id="2.70.210.12">
    <property type="entry name" value="GTP1/OBG domain"/>
    <property type="match status" value="1"/>
</dbReference>